<feature type="compositionally biased region" description="Basic and acidic residues" evidence="2">
    <location>
        <begin position="230"/>
        <end position="246"/>
    </location>
</feature>
<evidence type="ECO:0000256" key="2">
    <source>
        <dbReference type="SAM" id="MobiDB-lite"/>
    </source>
</evidence>
<dbReference type="STRING" id="5601.A0A0D2D4Y1"/>
<dbReference type="HOGENOM" id="CLU_622565_0_0_1"/>
<gene>
    <name evidence="3" type="ORF">PV04_00821</name>
</gene>
<evidence type="ECO:0000256" key="1">
    <source>
        <dbReference type="SAM" id="Coils"/>
    </source>
</evidence>
<dbReference type="AlphaFoldDB" id="A0A0D2D4Y1"/>
<feature type="compositionally biased region" description="Polar residues" evidence="2">
    <location>
        <begin position="277"/>
        <end position="294"/>
    </location>
</feature>
<feature type="compositionally biased region" description="Basic and acidic residues" evidence="2">
    <location>
        <begin position="264"/>
        <end position="276"/>
    </location>
</feature>
<feature type="region of interest" description="Disordered" evidence="2">
    <location>
        <begin position="213"/>
        <end position="246"/>
    </location>
</feature>
<evidence type="ECO:0000313" key="4">
    <source>
        <dbReference type="Proteomes" id="UP000054266"/>
    </source>
</evidence>
<keyword evidence="4" id="KW-1185">Reference proteome</keyword>
<feature type="region of interest" description="Disordered" evidence="2">
    <location>
        <begin position="259"/>
        <end position="310"/>
    </location>
</feature>
<protein>
    <submittedName>
        <fullName evidence="3">Uncharacterized protein</fullName>
    </submittedName>
</protein>
<feature type="coiled-coil region" evidence="1">
    <location>
        <begin position="155"/>
        <end position="189"/>
    </location>
</feature>
<dbReference type="EMBL" id="KN846956">
    <property type="protein sequence ID" value="KIW72641.1"/>
    <property type="molecule type" value="Genomic_DNA"/>
</dbReference>
<proteinExistence type="predicted"/>
<organism evidence="3 4">
    <name type="scientific">Phialophora macrospora</name>
    <dbReference type="NCBI Taxonomy" id="1851006"/>
    <lineage>
        <taxon>Eukaryota</taxon>
        <taxon>Fungi</taxon>
        <taxon>Dikarya</taxon>
        <taxon>Ascomycota</taxon>
        <taxon>Pezizomycotina</taxon>
        <taxon>Eurotiomycetes</taxon>
        <taxon>Chaetothyriomycetidae</taxon>
        <taxon>Chaetothyriales</taxon>
        <taxon>Herpotrichiellaceae</taxon>
        <taxon>Phialophora</taxon>
    </lineage>
</organism>
<evidence type="ECO:0000313" key="3">
    <source>
        <dbReference type="EMBL" id="KIW72641.1"/>
    </source>
</evidence>
<reference evidence="3 4" key="1">
    <citation type="submission" date="2015-01" db="EMBL/GenBank/DDBJ databases">
        <title>The Genome Sequence of Capronia semiimmersa CBS27337.</title>
        <authorList>
            <consortium name="The Broad Institute Genomics Platform"/>
            <person name="Cuomo C."/>
            <person name="de Hoog S."/>
            <person name="Gorbushina A."/>
            <person name="Stielow B."/>
            <person name="Teixiera M."/>
            <person name="Abouelleil A."/>
            <person name="Chapman S.B."/>
            <person name="Priest M."/>
            <person name="Young S.K."/>
            <person name="Wortman J."/>
            <person name="Nusbaum C."/>
            <person name="Birren B."/>
        </authorList>
    </citation>
    <scope>NUCLEOTIDE SEQUENCE [LARGE SCALE GENOMIC DNA]</scope>
    <source>
        <strain evidence="3 4">CBS 27337</strain>
    </source>
</reference>
<feature type="region of interest" description="Disordered" evidence="2">
    <location>
        <begin position="372"/>
        <end position="401"/>
    </location>
</feature>
<name>A0A0D2D4Y1_9EURO</name>
<keyword evidence="1" id="KW-0175">Coiled coil</keyword>
<accession>A0A0D2D4Y1</accession>
<sequence length="508" mass="56983">MGIGCAASLGGAGFFLFRNPINKTPRHDRRLRFCNLIIDCTASSTRHTNQTVMAPSRFDHGTLNTNYSSIHSHEAFVGEYQVMYTPGSTSPQPNRVKKSTRFSRAVSSKSQPSQSFVLPTNIPNTSMIMPDHGPLPDINIHHSVPADEKQIVASLRTLQRDLNEAIQSINSLTHERDEALLELRLLRAASKKQSTPIRKSRAASRVEEELFDISRSMTPEEAPVRRPSRREKTADTKEEAKTTISDEARVLASVNIERPVSPVSEKRPISKTEANGKSRIQSYQRPTVNDTENSALEDPTAASNTSRRRRHAALDDNMTSAYILPDITVSQLARPEVSKEARLLLHRHGGDPDHMDNCTVCQRLVAPARGPKQLARNNRATSAPAEKLTRKARATSAPVESKPDFTAQITNLMKETMLEEPTLRPKIHPWHALANVKKLLTDQFEEAKRKHALAWEKYDAIEAPMSSKKHAAASEQLFYWAKKMEECRINLDQLRDVEEGMREEESGL</sequence>
<dbReference type="Proteomes" id="UP000054266">
    <property type="component" value="Unassembled WGS sequence"/>
</dbReference>